<dbReference type="Pfam" id="PF13585">
    <property type="entry name" value="CHU_C"/>
    <property type="match status" value="1"/>
</dbReference>
<dbReference type="InterPro" id="IPR022409">
    <property type="entry name" value="PKD/Chitinase_dom"/>
</dbReference>
<dbReference type="CDD" id="cd00146">
    <property type="entry name" value="PKD"/>
    <property type="match status" value="2"/>
</dbReference>
<feature type="domain" description="PKD" evidence="2">
    <location>
        <begin position="1633"/>
        <end position="1702"/>
    </location>
</feature>
<dbReference type="SMART" id="SM00089">
    <property type="entry name" value="PKD"/>
    <property type="match status" value="6"/>
</dbReference>
<feature type="chain" id="PRO_5024434864" evidence="1">
    <location>
        <begin position="22"/>
        <end position="1806"/>
    </location>
</feature>
<feature type="domain" description="PKD" evidence="2">
    <location>
        <begin position="1560"/>
        <end position="1580"/>
    </location>
</feature>
<accession>A0A5M9HHX3</accession>
<feature type="signal peptide" evidence="1">
    <location>
        <begin position="1"/>
        <end position="21"/>
    </location>
</feature>
<dbReference type="Pfam" id="PF18911">
    <property type="entry name" value="PKD_4"/>
    <property type="match status" value="3"/>
</dbReference>
<proteinExistence type="predicted"/>
<dbReference type="PROSITE" id="PS50093">
    <property type="entry name" value="PKD"/>
    <property type="match status" value="4"/>
</dbReference>
<keyword evidence="4" id="KW-1185">Reference proteome</keyword>
<evidence type="ECO:0000256" key="1">
    <source>
        <dbReference type="SAM" id="SignalP"/>
    </source>
</evidence>
<organism evidence="3 4">
    <name type="scientific">Arcticibacter tournemirensis</name>
    <dbReference type="NCBI Taxonomy" id="699437"/>
    <lineage>
        <taxon>Bacteria</taxon>
        <taxon>Pseudomonadati</taxon>
        <taxon>Bacteroidota</taxon>
        <taxon>Sphingobacteriia</taxon>
        <taxon>Sphingobacteriales</taxon>
        <taxon>Sphingobacteriaceae</taxon>
        <taxon>Arcticibacter</taxon>
    </lineage>
</organism>
<protein>
    <submittedName>
        <fullName evidence="3">PKD domain-containing protein</fullName>
    </submittedName>
</protein>
<evidence type="ECO:0000259" key="2">
    <source>
        <dbReference type="PROSITE" id="PS50093"/>
    </source>
</evidence>
<name>A0A5M9HHX3_9SPHI</name>
<dbReference type="Pfam" id="PF00801">
    <property type="entry name" value="PKD"/>
    <property type="match status" value="1"/>
</dbReference>
<dbReference type="InterPro" id="IPR035986">
    <property type="entry name" value="PKD_dom_sf"/>
</dbReference>
<comment type="caution">
    <text evidence="3">The sequence shown here is derived from an EMBL/GenBank/DDBJ whole genome shotgun (WGS) entry which is preliminary data.</text>
</comment>
<dbReference type="InterPro" id="IPR045828">
    <property type="entry name" value="PKD_Bacteroidetes"/>
</dbReference>
<dbReference type="Gene3D" id="2.60.40.10">
    <property type="entry name" value="Immunoglobulins"/>
    <property type="match status" value="6"/>
</dbReference>
<dbReference type="InterPro" id="IPR013783">
    <property type="entry name" value="Ig-like_fold"/>
</dbReference>
<evidence type="ECO:0000313" key="4">
    <source>
        <dbReference type="Proteomes" id="UP000322918"/>
    </source>
</evidence>
<feature type="domain" description="PKD" evidence="2">
    <location>
        <begin position="1476"/>
        <end position="1528"/>
    </location>
</feature>
<dbReference type="Proteomes" id="UP000322918">
    <property type="component" value="Unassembled WGS sequence"/>
</dbReference>
<dbReference type="Gene3D" id="2.60.40.2700">
    <property type="match status" value="1"/>
</dbReference>
<dbReference type="Pfam" id="PF19406">
    <property type="entry name" value="PKD_5"/>
    <property type="match status" value="2"/>
</dbReference>
<dbReference type="OrthoDB" id="7794186at2"/>
<dbReference type="PROSITE" id="PS51257">
    <property type="entry name" value="PROKAR_LIPOPROTEIN"/>
    <property type="match status" value="1"/>
</dbReference>
<sequence>MNKFWALLFYLISGCLLPGYSQTITPGNMDGPYGQGSSIAVPVTLNEDTGYFKTDNEFKLYLSDASGSFASETEIGSYAGFYTTFVNGTIPANIGAGNYRVRIKSSNPAITSSPSASFEIKNSAGVRAEIDAPAQQVIGNNSTKAFGSCSPGRTNVRYNFSNTSSAGASVTATFRNEANPSDTQQLSFPSSPQQFTPDITHYTIFVRAELNGVIGTRAYFLINNRINTPFNPPGSSTVCLPLGALEYNVETTSTNGIQLNFPGNTYQVTWGDGSVETFILSQIKSTNGKISHLYTKSSCGSQITIGNVRYYNVFGIVVQTRSQFCGDIGVPISSQAKVISQPENRFTAPLLACVNTPIAITNESIAGEDPSTSSPSCQNNNVVYYWYIDNQLITPQGVPITYTLNHTFTSSGNHTIRLESESTSECQAAPVEKTVYIQVPPKADFELSADTYCLGSIVTPVNKSVVDPNNLAKHDYEWIINGPAPAVFNNNTTKNSKDPQIGFTVEGIYTIKLSISSVCDTVTSAEQTILINQSPTITANWQANLCGKDQLLTFSNTGGNPVSTSFSGKVKELSDTYSWSVSGGTYSFENGTSASSKEPSILFNDYATYTIVITHKNNCGTVTETRSLTFNESPTISAGSDQTICAGSSAILQGSISGPPVSSFEWKGGTGTFLPGRNALNAQYLPSPAEVSAGKAELTLSAVTLNPAPCDKVDDVVIITINPPNKITSAAQKTICTGTAVNYRPTASIPGSTISWTASGTANASNFSASGSGDISDIITNSDPDQNAVVTYIITPESNGCKGEEFTFTVTVSPLPSATVTAANSTICTNQPAGITLSSNLAATKYRWTSTVQGAISGNSRQSTPLATNSINDTLVNAGNTSGTVIYTITPVTGNGCEGAPVTLTITVSAPPVIANAGDDEKICNVTRVQLKANNPGSSVGKWTLASGQGGISFDDDTRFDAVANGLVPGTTYRFLWTISGPFNCKPSSDEVTIQILLPVASNTISTTSSEICEGAEYIVNGSTPTGGDNNYSYRWETSINETDWLPINTATEKDLKAISVESAFFRRIATSGNCSSYSNIVKINVQKGITNNSISADQFICSNNTPAILTGTTPLGADGTYSYQWEKSSDNGATWAIILQATDKDYQPQALSQSSSFRRIVSSAICKGLQQSVSNVITVRVSPGPDAGFTWSSDAACAPFNISAGTITADGSEQGDSFEWFANGQPIGTGQTFPGYNLSAVGDSVEITLKVSSALGCGSATFSHTFKTNASLTANFSTDKISGCGPLNVLFKNTTLNTQGVTFKWDFGNGKFSTLKDPGTIVFDARTDGKDTTYNVTLQAFSSCSNSTKSIEIKVIGRAIALFAPDKTRGCSPLTVTFNNRTQGSTNTYTWDFGDGTELLKTTNTNAVTHTYISNRPRDYVVRLTAENECGKDESTYTIRISPNTVFPDLVVNGNEYEGCAPHTVNFINNTIGATVFTYDFGDGSAPYTTNNTNPVPHTFAAGGKYIVRLTASNGCSDTTTTQTITVNPQAFTDFSANETSGCTSLTVRFINKTTGANSYIWEFGDGARSSDPNPTHTYSYSSSAYRVRLISISPFGCTDTLEIKDYITVSPPPVADFDVLPGDVINIPNYTFTFRDASREDIKKWEWDFGDNGSTSSAPNPDHTYPDTGSYKVRLIVTNAKGCTDTLSKTVRISGIPGSLFVPNAFMPNSATNELRTFKVKGSGIEKWHMRIFNKWGELIWHTEALDSRGEPSESWDGTRNGVTVPQGIYFWEIAATFKNGTEWPGMTYNSSEPKRTGAIHLIR</sequence>
<keyword evidence="1" id="KW-0732">Signal</keyword>
<reference evidence="3 4" key="1">
    <citation type="submission" date="2019-09" db="EMBL/GenBank/DDBJ databases">
        <title>Pararcticibacter amylolyticus gen. nov., sp. nov., isolated from a rottenly hemp rope, and reclassification of Pedobacter tournemirensis as Pararcticibacter tournemirensis comb. nov.</title>
        <authorList>
            <person name="Cai Y."/>
        </authorList>
    </citation>
    <scope>NUCLEOTIDE SEQUENCE [LARGE SCALE GENOMIC DNA]</scope>
    <source>
        <strain evidence="3 4">TF5-37.2-LB10</strain>
    </source>
</reference>
<dbReference type="SUPFAM" id="SSF49299">
    <property type="entry name" value="PKD domain"/>
    <property type="match status" value="7"/>
</dbReference>
<dbReference type="InterPro" id="IPR000601">
    <property type="entry name" value="PKD_dom"/>
</dbReference>
<dbReference type="EMBL" id="VWNE01000006">
    <property type="protein sequence ID" value="KAA8484978.1"/>
    <property type="molecule type" value="Genomic_DNA"/>
</dbReference>
<dbReference type="RefSeq" id="WP_141814901.1">
    <property type="nucleotide sequence ID" value="NZ_VFPL01000001.1"/>
</dbReference>
<evidence type="ECO:0000313" key="3">
    <source>
        <dbReference type="EMBL" id="KAA8484978.1"/>
    </source>
</evidence>
<gene>
    <name evidence="3" type="ORF">F1649_04875</name>
</gene>
<feature type="domain" description="PKD" evidence="2">
    <location>
        <begin position="1360"/>
        <end position="1442"/>
    </location>
</feature>